<dbReference type="PANTHER" id="PTHR36838">
    <property type="entry name" value="AUXIN EFFLUX CARRIER FAMILY PROTEIN"/>
    <property type="match status" value="1"/>
</dbReference>
<evidence type="ECO:0000256" key="5">
    <source>
        <dbReference type="ARBA" id="ARBA00022692"/>
    </source>
</evidence>
<feature type="transmembrane region" description="Helical" evidence="8">
    <location>
        <begin position="38"/>
        <end position="57"/>
    </location>
</feature>
<feature type="transmembrane region" description="Helical" evidence="8">
    <location>
        <begin position="122"/>
        <end position="145"/>
    </location>
</feature>
<dbReference type="EMBL" id="MLCA01000014">
    <property type="protein sequence ID" value="MEE7493818.1"/>
    <property type="molecule type" value="Genomic_DNA"/>
</dbReference>
<keyword evidence="3" id="KW-0813">Transport</keyword>
<name>A0ABU7TW84_9HYPH</name>
<protein>
    <submittedName>
        <fullName evidence="9">Transporter</fullName>
    </submittedName>
</protein>
<comment type="similarity">
    <text evidence="2">Belongs to the auxin efflux carrier (TC 2.A.69) family.</text>
</comment>
<keyword evidence="4" id="KW-1003">Cell membrane</keyword>
<evidence type="ECO:0000256" key="4">
    <source>
        <dbReference type="ARBA" id="ARBA00022475"/>
    </source>
</evidence>
<feature type="transmembrane region" description="Helical" evidence="8">
    <location>
        <begin position="297"/>
        <end position="317"/>
    </location>
</feature>
<comment type="caution">
    <text evidence="9">The sequence shown here is derived from an EMBL/GenBank/DDBJ whole genome shotgun (WGS) entry which is preliminary data.</text>
</comment>
<keyword evidence="6 8" id="KW-1133">Transmembrane helix</keyword>
<dbReference type="InterPro" id="IPR004776">
    <property type="entry name" value="Mem_transp_PIN-like"/>
</dbReference>
<evidence type="ECO:0000256" key="7">
    <source>
        <dbReference type="ARBA" id="ARBA00023136"/>
    </source>
</evidence>
<accession>A0ABU7TW84</accession>
<dbReference type="Proteomes" id="UP001355206">
    <property type="component" value="Unassembled WGS sequence"/>
</dbReference>
<comment type="subcellular location">
    <subcellularLocation>
        <location evidence="1">Cell membrane</location>
        <topology evidence="1">Multi-pass membrane protein</topology>
    </subcellularLocation>
</comment>
<evidence type="ECO:0000256" key="3">
    <source>
        <dbReference type="ARBA" id="ARBA00022448"/>
    </source>
</evidence>
<dbReference type="Gene3D" id="1.20.1530.20">
    <property type="match status" value="1"/>
</dbReference>
<sequence>MLSTLLVVLPIFALIFAGWLARRIGVLGAAATTELNRFVVFLALPALLFDVTAHAHWSAIWKPGFIGAFGLSSLAVFVLTVLIRRGAGRALADAAVDGLNAGYANTGFMGFPLALVAFGPEALAPTTVAAILTVCGVFAVAIVLIETGLRREAVASGRGGESRRPVWWTVARSLVRNPLLVAPALGALVPSAGLTVPEAVATFLKLLGGAAAPCALVALGLFLAQTRHTGGGQGRTAALLVGLKLALHPLLAYGLGHYLFDLPPLLLHTAVLMAALPTGTGPFMLAEFYRREADLTATVVLASTVLAVVTVSAYLAVIA</sequence>
<feature type="transmembrane region" description="Helical" evidence="8">
    <location>
        <begin position="201"/>
        <end position="224"/>
    </location>
</feature>
<proteinExistence type="inferred from homology"/>
<evidence type="ECO:0000256" key="1">
    <source>
        <dbReference type="ARBA" id="ARBA00004651"/>
    </source>
</evidence>
<keyword evidence="5 8" id="KW-0812">Transmembrane</keyword>
<feature type="transmembrane region" description="Helical" evidence="8">
    <location>
        <begin position="166"/>
        <end position="189"/>
    </location>
</feature>
<reference evidence="9 10" key="1">
    <citation type="journal article" date="2012" name="Genet. Mol. Biol.">
        <title>Analysis of 16S rRNA and mxaF genes revealing insights into Methylobacterium niche-specific plant association.</title>
        <authorList>
            <person name="Dourado M.N."/>
            <person name="Andreote F.D."/>
            <person name="Dini-Andreote F."/>
            <person name="Conti R."/>
            <person name="Araujo J.M."/>
            <person name="Araujo W.L."/>
        </authorList>
    </citation>
    <scope>NUCLEOTIDE SEQUENCE [LARGE SCALE GENOMIC DNA]</scope>
    <source>
        <strain evidence="9 10">TC3-10</strain>
    </source>
</reference>
<keyword evidence="10" id="KW-1185">Reference proteome</keyword>
<organism evidence="9 10">
    <name type="scientific">Methylobacterium oryzae</name>
    <dbReference type="NCBI Taxonomy" id="334852"/>
    <lineage>
        <taxon>Bacteria</taxon>
        <taxon>Pseudomonadati</taxon>
        <taxon>Pseudomonadota</taxon>
        <taxon>Alphaproteobacteria</taxon>
        <taxon>Hyphomicrobiales</taxon>
        <taxon>Methylobacteriaceae</taxon>
        <taxon>Methylobacterium</taxon>
    </lineage>
</organism>
<evidence type="ECO:0000256" key="2">
    <source>
        <dbReference type="ARBA" id="ARBA00010145"/>
    </source>
</evidence>
<dbReference type="PANTHER" id="PTHR36838:SF3">
    <property type="entry name" value="TRANSPORTER AUXIN EFFLUX CARRIER EC FAMILY"/>
    <property type="match status" value="1"/>
</dbReference>
<dbReference type="InterPro" id="IPR038770">
    <property type="entry name" value="Na+/solute_symporter_sf"/>
</dbReference>
<dbReference type="Pfam" id="PF03547">
    <property type="entry name" value="Mem_trans"/>
    <property type="match status" value="1"/>
</dbReference>
<feature type="transmembrane region" description="Helical" evidence="8">
    <location>
        <begin position="265"/>
        <end position="285"/>
    </location>
</feature>
<dbReference type="RefSeq" id="WP_331303940.1">
    <property type="nucleotide sequence ID" value="NZ_MLCA01000014.1"/>
</dbReference>
<gene>
    <name evidence="9" type="ORF">MOTC310_26695</name>
</gene>
<evidence type="ECO:0000313" key="10">
    <source>
        <dbReference type="Proteomes" id="UP001355206"/>
    </source>
</evidence>
<feature type="transmembrane region" description="Helical" evidence="8">
    <location>
        <begin position="64"/>
        <end position="83"/>
    </location>
</feature>
<evidence type="ECO:0000313" key="9">
    <source>
        <dbReference type="EMBL" id="MEE7493818.1"/>
    </source>
</evidence>
<keyword evidence="7 8" id="KW-0472">Membrane</keyword>
<evidence type="ECO:0000256" key="6">
    <source>
        <dbReference type="ARBA" id="ARBA00022989"/>
    </source>
</evidence>
<evidence type="ECO:0000256" key="8">
    <source>
        <dbReference type="SAM" id="Phobius"/>
    </source>
</evidence>
<feature type="transmembrane region" description="Helical" evidence="8">
    <location>
        <begin position="236"/>
        <end position="259"/>
    </location>
</feature>